<reference evidence="4" key="2">
    <citation type="journal article" date="2008" name="Nucleic Acids Res.">
        <title>The rice annotation project database (RAP-DB): 2008 update.</title>
        <authorList>
            <consortium name="The rice annotation project (RAP)"/>
        </authorList>
    </citation>
    <scope>GENOME REANNOTATION</scope>
    <source>
        <strain evidence="4">cv. Nipponbare</strain>
    </source>
</reference>
<dbReference type="Pfam" id="PF24626">
    <property type="entry name" value="SH3_Tf2-1"/>
    <property type="match status" value="1"/>
</dbReference>
<organism evidence="3 4">
    <name type="scientific">Oryza sativa subsp. japonica</name>
    <name type="common">Rice</name>
    <dbReference type="NCBI Taxonomy" id="39947"/>
    <lineage>
        <taxon>Eukaryota</taxon>
        <taxon>Viridiplantae</taxon>
        <taxon>Streptophyta</taxon>
        <taxon>Embryophyta</taxon>
        <taxon>Tracheophyta</taxon>
        <taxon>Spermatophyta</taxon>
        <taxon>Magnoliopsida</taxon>
        <taxon>Liliopsida</taxon>
        <taxon>Poales</taxon>
        <taxon>Poaceae</taxon>
        <taxon>BOP clade</taxon>
        <taxon>Oryzoideae</taxon>
        <taxon>Oryzeae</taxon>
        <taxon>Oryzinae</taxon>
        <taxon>Oryza</taxon>
        <taxon>Oryza sativa</taxon>
    </lineage>
</organism>
<dbReference type="GO" id="GO:0003824">
    <property type="term" value="F:catalytic activity"/>
    <property type="evidence" value="ECO:0007669"/>
    <property type="project" value="UniProtKB-KW"/>
</dbReference>
<evidence type="ECO:0000313" key="3">
    <source>
        <dbReference type="EMBL" id="AAM08567.1"/>
    </source>
</evidence>
<dbReference type="Gene3D" id="3.30.70.270">
    <property type="match status" value="2"/>
</dbReference>
<dbReference type="InterPro" id="IPR012337">
    <property type="entry name" value="RNaseH-like_sf"/>
</dbReference>
<evidence type="ECO:0000313" key="4">
    <source>
        <dbReference type="Proteomes" id="UP000000763"/>
    </source>
</evidence>
<dbReference type="SUPFAM" id="SSF53098">
    <property type="entry name" value="Ribonuclease H-like"/>
    <property type="match status" value="1"/>
</dbReference>
<accession>Q8S6H8</accession>
<reference evidence="4" key="1">
    <citation type="journal article" date="2005" name="Nature">
        <title>The map-based sequence of the rice genome.</title>
        <authorList>
            <consortium name="International rice genome sequencing project (IRGSP)"/>
            <person name="Matsumoto T."/>
            <person name="Wu J."/>
            <person name="Kanamori H."/>
            <person name="Katayose Y."/>
            <person name="Fujisawa M."/>
            <person name="Namiki N."/>
            <person name="Mizuno H."/>
            <person name="Yamamoto K."/>
            <person name="Antonio B.A."/>
            <person name="Baba T."/>
            <person name="Sakata K."/>
            <person name="Nagamura Y."/>
            <person name="Aoki H."/>
            <person name="Arikawa K."/>
            <person name="Arita K."/>
            <person name="Bito T."/>
            <person name="Chiden Y."/>
            <person name="Fujitsuka N."/>
            <person name="Fukunaka R."/>
            <person name="Hamada M."/>
            <person name="Harada C."/>
            <person name="Hayashi A."/>
            <person name="Hijishita S."/>
            <person name="Honda M."/>
            <person name="Hosokawa S."/>
            <person name="Ichikawa Y."/>
            <person name="Idonuma A."/>
            <person name="Iijima M."/>
            <person name="Ikeda M."/>
            <person name="Ikeno M."/>
            <person name="Ito K."/>
            <person name="Ito S."/>
            <person name="Ito T."/>
            <person name="Ito Y."/>
            <person name="Ito Y."/>
            <person name="Iwabuchi A."/>
            <person name="Kamiya K."/>
            <person name="Karasawa W."/>
            <person name="Kurita K."/>
            <person name="Katagiri S."/>
            <person name="Kikuta A."/>
            <person name="Kobayashi H."/>
            <person name="Kobayashi N."/>
            <person name="Machita K."/>
            <person name="Maehara T."/>
            <person name="Masukawa M."/>
            <person name="Mizubayashi T."/>
            <person name="Mukai Y."/>
            <person name="Nagasaki H."/>
            <person name="Nagata Y."/>
            <person name="Naito S."/>
            <person name="Nakashima M."/>
            <person name="Nakama Y."/>
            <person name="Nakamichi Y."/>
            <person name="Nakamura M."/>
            <person name="Meguro A."/>
            <person name="Negishi M."/>
            <person name="Ohta I."/>
            <person name="Ohta T."/>
            <person name="Okamoto M."/>
            <person name="Ono N."/>
            <person name="Saji S."/>
            <person name="Sakaguchi M."/>
            <person name="Sakai K."/>
            <person name="Shibata M."/>
            <person name="Shimokawa T."/>
            <person name="Song J."/>
            <person name="Takazaki Y."/>
            <person name="Terasawa K."/>
            <person name="Tsugane M."/>
            <person name="Tsuji K."/>
            <person name="Ueda S."/>
            <person name="Waki K."/>
            <person name="Yamagata H."/>
            <person name="Yamamoto M."/>
            <person name="Yamamoto S."/>
            <person name="Yamane H."/>
            <person name="Yoshiki S."/>
            <person name="Yoshihara R."/>
            <person name="Yukawa K."/>
            <person name="Zhong H."/>
            <person name="Yano M."/>
            <person name="Yuan Q."/>
            <person name="Ouyang S."/>
            <person name="Liu J."/>
            <person name="Jones K.M."/>
            <person name="Gansberger K."/>
            <person name="Moffat K."/>
            <person name="Hill J."/>
            <person name="Bera J."/>
            <person name="Fadrosh D."/>
            <person name="Jin S."/>
            <person name="Johri S."/>
            <person name="Kim M."/>
            <person name="Overton L."/>
            <person name="Reardon M."/>
            <person name="Tsitrin T."/>
            <person name="Vuong H."/>
            <person name="Weaver B."/>
            <person name="Ciecko A."/>
            <person name="Tallon L."/>
            <person name="Jackson J."/>
            <person name="Pai G."/>
            <person name="Aken S.V."/>
            <person name="Utterback T."/>
            <person name="Reidmuller S."/>
            <person name="Feldblyum T."/>
            <person name="Hsiao J."/>
            <person name="Zismann V."/>
            <person name="Iobst S."/>
            <person name="de Vazeille A.R."/>
            <person name="Buell C.R."/>
            <person name="Ying K."/>
            <person name="Li Y."/>
            <person name="Lu T."/>
            <person name="Huang Y."/>
            <person name="Zhao Q."/>
            <person name="Feng Q."/>
            <person name="Zhang L."/>
            <person name="Zhu J."/>
            <person name="Weng Q."/>
            <person name="Mu J."/>
            <person name="Lu Y."/>
            <person name="Fan D."/>
            <person name="Liu Y."/>
            <person name="Guan J."/>
            <person name="Zhang Y."/>
            <person name="Yu S."/>
            <person name="Liu X."/>
            <person name="Zhang Y."/>
            <person name="Hong G."/>
            <person name="Han B."/>
            <person name="Choisne N."/>
            <person name="Demange N."/>
            <person name="Orjeda G."/>
            <person name="Samain S."/>
            <person name="Cattolico L."/>
            <person name="Pelletier E."/>
            <person name="Couloux A."/>
            <person name="Segurens B."/>
            <person name="Wincker P."/>
            <person name="D'Hont A."/>
            <person name="Scarpelli C."/>
            <person name="Weissenbach J."/>
            <person name="Salanoubat M."/>
            <person name="Quetier F."/>
            <person name="Yu Y."/>
            <person name="Kim H.R."/>
            <person name="Rambo T."/>
            <person name="Currie J."/>
            <person name="Collura K."/>
            <person name="Luo M."/>
            <person name="Yang T."/>
            <person name="Ammiraju J.S.S."/>
            <person name="Engler F."/>
            <person name="Soderlund C."/>
            <person name="Wing R.A."/>
            <person name="Palmer L.E."/>
            <person name="de la Bastide M."/>
            <person name="Spiegel L."/>
            <person name="Nascimento L."/>
            <person name="Zutavern T."/>
            <person name="O'Shaughnessy A."/>
            <person name="Dike S."/>
            <person name="Dedhia N."/>
            <person name="Preston R."/>
            <person name="Balija V."/>
            <person name="McCombie W.R."/>
            <person name="Chow T."/>
            <person name="Chen H."/>
            <person name="Chung M."/>
            <person name="Chen C."/>
            <person name="Shaw J."/>
            <person name="Wu H."/>
            <person name="Hsiao K."/>
            <person name="Chao Y."/>
            <person name="Chu M."/>
            <person name="Cheng C."/>
            <person name="Hour A."/>
            <person name="Lee P."/>
            <person name="Lin S."/>
            <person name="Lin Y."/>
            <person name="Liou J."/>
            <person name="Liu S."/>
            <person name="Hsing Y."/>
            <person name="Raghuvanshi S."/>
            <person name="Mohanty A."/>
            <person name="Bharti A.K."/>
            <person name="Gaur A."/>
            <person name="Gupta V."/>
            <person name="Kumar D."/>
            <person name="Ravi V."/>
            <person name="Vij S."/>
            <person name="Kapur A."/>
            <person name="Khurana P."/>
            <person name="Khurana P."/>
            <person name="Khurana J.P."/>
            <person name="Tyagi A.K."/>
            <person name="Gaikwad K."/>
            <person name="Singh A."/>
            <person name="Dalal V."/>
            <person name="Srivastava S."/>
            <person name="Dixit A."/>
            <person name="Pal A.K."/>
            <person name="Ghazi I.A."/>
            <person name="Yadav M."/>
            <person name="Pandit A."/>
            <person name="Bhargava A."/>
            <person name="Sureshbabu K."/>
            <person name="Batra K."/>
            <person name="Sharma T.R."/>
            <person name="Mohapatra T."/>
            <person name="Singh N.K."/>
            <person name="Messing J."/>
            <person name="Nelson A.B."/>
            <person name="Fuks G."/>
            <person name="Kavchok S."/>
            <person name="Keizer G."/>
            <person name="Linton E."/>
            <person name="Llaca V."/>
            <person name="Song R."/>
            <person name="Tanyolac B."/>
            <person name="Young S."/>
            <person name="Ho-Il K."/>
            <person name="Hahn J.H."/>
            <person name="Sangsakoo G."/>
            <person name="Vanavichit A."/>
            <person name="de Mattos Luiz.A.T."/>
            <person name="Zimmer P.D."/>
            <person name="Malone G."/>
            <person name="Dellagostin O."/>
            <person name="de Oliveira A.C."/>
            <person name="Bevan M."/>
            <person name="Bancroft I."/>
            <person name="Minx P."/>
            <person name="Cordum H."/>
            <person name="Wilson R."/>
            <person name="Cheng Z."/>
            <person name="Jin W."/>
            <person name="Jiang J."/>
            <person name="Leong S.A."/>
            <person name="Iwama H."/>
            <person name="Gojobori T."/>
            <person name="Itoh T."/>
            <person name="Niimura Y."/>
            <person name="Fujii Y."/>
            <person name="Habara T."/>
            <person name="Sakai H."/>
            <person name="Sato Y."/>
            <person name="Wilson G."/>
            <person name="Kumar K."/>
            <person name="McCouch S."/>
            <person name="Juretic N."/>
            <person name="Hoen D."/>
            <person name="Wright S."/>
            <person name="Bruskiewich R."/>
            <person name="Bureau T."/>
            <person name="Miyao A."/>
            <person name="Hirochika H."/>
            <person name="Nishikawa T."/>
            <person name="Kadowaki K."/>
            <person name="Sugiura M."/>
            <person name="Burr B."/>
            <person name="Sasaki T."/>
        </authorList>
    </citation>
    <scope>NUCLEOTIDE SEQUENCE [LARGE SCALE GENOMIC DNA]</scope>
    <source>
        <strain evidence="4">cv. Nipponbare</strain>
    </source>
</reference>
<dbReference type="Proteomes" id="UP000000763">
    <property type="component" value="Chromosome 10"/>
</dbReference>
<dbReference type="InterPro" id="IPR043128">
    <property type="entry name" value="Rev_trsase/Diguanyl_cyclase"/>
</dbReference>
<dbReference type="InterPro" id="IPR036397">
    <property type="entry name" value="RNaseH_sf"/>
</dbReference>
<gene>
    <name evidence="3" type="primary">OSJNBb0075K12.1</name>
</gene>
<dbReference type="FunFam" id="3.30.70.270:FF:000020">
    <property type="entry name" value="Transposon Tf2-6 polyprotein-like Protein"/>
    <property type="match status" value="1"/>
</dbReference>
<dbReference type="PANTHER" id="PTHR37984">
    <property type="entry name" value="PROTEIN CBG26694"/>
    <property type="match status" value="1"/>
</dbReference>
<keyword evidence="1" id="KW-0511">Multifunctional enzyme</keyword>
<name>Q8S6H8_ORYSJ</name>
<feature type="non-terminal residue" evidence="3">
    <location>
        <position position="1"/>
    </location>
</feature>
<dbReference type="GO" id="GO:0003676">
    <property type="term" value="F:nucleic acid binding"/>
    <property type="evidence" value="ECO:0007669"/>
    <property type="project" value="InterPro"/>
</dbReference>
<dbReference type="SUPFAM" id="SSF56672">
    <property type="entry name" value="DNA/RNA polymerases"/>
    <property type="match status" value="1"/>
</dbReference>
<dbReference type="CDD" id="cd09274">
    <property type="entry name" value="RNase_HI_RT_Ty3"/>
    <property type="match status" value="1"/>
</dbReference>
<evidence type="ECO:0000259" key="2">
    <source>
        <dbReference type="PROSITE" id="PS50994"/>
    </source>
</evidence>
<dbReference type="GO" id="GO:0015074">
    <property type="term" value="P:DNA integration"/>
    <property type="evidence" value="ECO:0007669"/>
    <property type="project" value="InterPro"/>
</dbReference>
<dbReference type="Gene3D" id="3.30.420.10">
    <property type="entry name" value="Ribonuclease H-like superfamily/Ribonuclease H"/>
    <property type="match status" value="1"/>
</dbReference>
<dbReference type="InterPro" id="IPR050951">
    <property type="entry name" value="Retrovirus_Pol_polyprotein"/>
</dbReference>
<dbReference type="PROSITE" id="PS50994">
    <property type="entry name" value="INTEGRASE"/>
    <property type="match status" value="1"/>
</dbReference>
<protein>
    <submittedName>
        <fullName evidence="3">Retroelement</fullName>
    </submittedName>
</protein>
<dbReference type="AlphaFoldDB" id="Q8S6H8"/>
<dbReference type="InterPro" id="IPR001584">
    <property type="entry name" value="Integrase_cat-core"/>
</dbReference>
<evidence type="ECO:0000256" key="1">
    <source>
        <dbReference type="ARBA" id="ARBA00023268"/>
    </source>
</evidence>
<dbReference type="Gene3D" id="3.10.20.370">
    <property type="match status" value="1"/>
</dbReference>
<dbReference type="PANTHER" id="PTHR37984:SF5">
    <property type="entry name" value="PROTEIN NYNRIN-LIKE"/>
    <property type="match status" value="1"/>
</dbReference>
<sequence length="544" mass="61297">QHKLFAKPSKCSFALQQLEYLGHIISKTRVATDPAKTLVMQNWPVPSLVADLRGFLGLTGYYRKFVKYYGLLAKPLIELLKKNLPFQWTSVTQQAFETLKQAMITTPVLSLPDFSKPFVIETDTCDTGIGDVLSQEGHPIAYYSKALGTANQKLSIYEKEFMAIMMAVDRWRPYLLRGPFVIKTDHKFLCHLDTHVLDSEMQKKAMTKLIGLQYHFQYKKGVDNKSADALSRVGQFFACSSVSLVQPPWIQEIVNSYAVDMQAQKLLQELAVISPNDQGVWQDISLDFIDGLPLSDSKNVILVVVDRFTKFAHFIPLKHPYTAQHVASVFLDRVASIYELPKTMVSDRVAIFTSQFWKVLFAKMKKSVASRPYPKLAFKYFGPFEILSKVGSVAYRLKLPVDSQVHPVFHVSQLKHFVPSHVPVFSELPTTVQLDISALEPTEILDRRLVKKGNAALTQVLVRLGVLPPECATWEDYSVLRAHFPLATVWGHPVSHGGGSVTPVGVAPEDAGITQQRYREDGLRKRRLPVKKAYLCNKCVCARA</sequence>
<dbReference type="InterPro" id="IPR056924">
    <property type="entry name" value="SH3_Tf2-1"/>
</dbReference>
<dbReference type="InterPro" id="IPR043502">
    <property type="entry name" value="DNA/RNA_pol_sf"/>
</dbReference>
<dbReference type="Pfam" id="PF17919">
    <property type="entry name" value="RT_RNaseH_2"/>
    <property type="match status" value="1"/>
</dbReference>
<dbReference type="EMBL" id="AC092750">
    <property type="protein sequence ID" value="AAM08567.1"/>
    <property type="molecule type" value="Genomic_DNA"/>
</dbReference>
<feature type="domain" description="Integrase catalytic" evidence="2">
    <location>
        <begin position="271"/>
        <end position="449"/>
    </location>
</feature>
<dbReference type="InterPro" id="IPR041577">
    <property type="entry name" value="RT_RNaseH_2"/>
</dbReference>
<proteinExistence type="predicted"/>